<protein>
    <recommendedName>
        <fullName evidence="12 13">Cardiolipin synthase</fullName>
        <shortName evidence="12">CL synthase</shortName>
        <ecNumber evidence="12 13">2.7.8.-</ecNumber>
    </recommendedName>
</protein>
<comment type="subcellular location">
    <subcellularLocation>
        <location evidence="1 12">Cell membrane</location>
        <topology evidence="1 12">Multi-pass membrane protein</topology>
    </subcellularLocation>
</comment>
<dbReference type="GO" id="GO:0008808">
    <property type="term" value="F:cardiolipin synthase activity"/>
    <property type="evidence" value="ECO:0007669"/>
    <property type="project" value="UniProtKB-UniRule"/>
</dbReference>
<organism evidence="15 16">
    <name type="scientific">Fructilactobacillus lindneri DSM 20690 = JCM 11027</name>
    <dbReference type="NCBI Taxonomy" id="1122148"/>
    <lineage>
        <taxon>Bacteria</taxon>
        <taxon>Bacillati</taxon>
        <taxon>Bacillota</taxon>
        <taxon>Bacilli</taxon>
        <taxon>Lactobacillales</taxon>
        <taxon>Lactobacillaceae</taxon>
        <taxon>Fructilactobacillus</taxon>
    </lineage>
</organism>
<keyword evidence="4 12" id="KW-0808">Transferase</keyword>
<dbReference type="PROSITE" id="PS50035">
    <property type="entry name" value="PLD"/>
    <property type="match status" value="2"/>
</dbReference>
<evidence type="ECO:0000256" key="6">
    <source>
        <dbReference type="ARBA" id="ARBA00022737"/>
    </source>
</evidence>
<keyword evidence="9 12" id="KW-0472">Membrane</keyword>
<accession>A0A0R2JM51</accession>
<comment type="similarity">
    <text evidence="12">Belongs to the phospholipase D family. Cardiolipin synthase subfamily.</text>
</comment>
<evidence type="ECO:0000256" key="9">
    <source>
        <dbReference type="ARBA" id="ARBA00023136"/>
    </source>
</evidence>
<dbReference type="EMBL" id="JQBT01000036">
    <property type="protein sequence ID" value="KRN78242.1"/>
    <property type="molecule type" value="Genomic_DNA"/>
</dbReference>
<reference evidence="15 16" key="1">
    <citation type="journal article" date="2015" name="Genome Announc.">
        <title>Expanding the biotechnology potential of lactobacilli through comparative genomics of 213 strains and associated genera.</title>
        <authorList>
            <person name="Sun Z."/>
            <person name="Harris H.M."/>
            <person name="McCann A."/>
            <person name="Guo C."/>
            <person name="Argimon S."/>
            <person name="Zhang W."/>
            <person name="Yang X."/>
            <person name="Jeffery I.B."/>
            <person name="Cooney J.C."/>
            <person name="Kagawa T.F."/>
            <person name="Liu W."/>
            <person name="Song Y."/>
            <person name="Salvetti E."/>
            <person name="Wrobel A."/>
            <person name="Rasinkangas P."/>
            <person name="Parkhill J."/>
            <person name="Rea M.C."/>
            <person name="O'Sullivan O."/>
            <person name="Ritari J."/>
            <person name="Douillard F.P."/>
            <person name="Paul Ross R."/>
            <person name="Yang R."/>
            <person name="Briner A.E."/>
            <person name="Felis G.E."/>
            <person name="de Vos W.M."/>
            <person name="Barrangou R."/>
            <person name="Klaenhammer T.R."/>
            <person name="Caufield P.W."/>
            <person name="Cui Y."/>
            <person name="Zhang H."/>
            <person name="O'Toole P.W."/>
        </authorList>
    </citation>
    <scope>NUCLEOTIDE SEQUENCE [LARGE SCALE GENOMIC DNA]</scope>
    <source>
        <strain evidence="15 16">DSM 20690</strain>
    </source>
</reference>
<dbReference type="RefSeq" id="WP_054646526.1">
    <property type="nucleotide sequence ID" value="NZ_FUXS01000003.1"/>
</dbReference>
<evidence type="ECO:0000256" key="11">
    <source>
        <dbReference type="ARBA" id="ARBA00023264"/>
    </source>
</evidence>
<evidence type="ECO:0000256" key="10">
    <source>
        <dbReference type="ARBA" id="ARBA00023209"/>
    </source>
</evidence>
<dbReference type="InterPro" id="IPR027379">
    <property type="entry name" value="CLS_N"/>
</dbReference>
<keyword evidence="5 12" id="KW-0812">Transmembrane</keyword>
<dbReference type="Pfam" id="PF13091">
    <property type="entry name" value="PLDc_2"/>
    <property type="match status" value="2"/>
</dbReference>
<comment type="caution">
    <text evidence="12">Lacks conserved residue(s) required for the propagation of feature annotation.</text>
</comment>
<evidence type="ECO:0000256" key="13">
    <source>
        <dbReference type="NCBIfam" id="TIGR04265"/>
    </source>
</evidence>
<dbReference type="Pfam" id="PF13396">
    <property type="entry name" value="PLDc_N"/>
    <property type="match status" value="1"/>
</dbReference>
<dbReference type="AlphaFoldDB" id="A0A0R2JM51"/>
<dbReference type="Proteomes" id="UP000051565">
    <property type="component" value="Unassembled WGS sequence"/>
</dbReference>
<dbReference type="GO" id="GO:0005886">
    <property type="term" value="C:plasma membrane"/>
    <property type="evidence" value="ECO:0007669"/>
    <property type="project" value="UniProtKB-SubCell"/>
</dbReference>
<dbReference type="GeneID" id="61249587"/>
<dbReference type="SMART" id="SM00155">
    <property type="entry name" value="PLDc"/>
    <property type="match status" value="2"/>
</dbReference>
<evidence type="ECO:0000256" key="5">
    <source>
        <dbReference type="ARBA" id="ARBA00022692"/>
    </source>
</evidence>
<evidence type="ECO:0000256" key="4">
    <source>
        <dbReference type="ARBA" id="ARBA00022679"/>
    </source>
</evidence>
<dbReference type="PANTHER" id="PTHR21248:SF22">
    <property type="entry name" value="PHOSPHOLIPASE D"/>
    <property type="match status" value="1"/>
</dbReference>
<feature type="transmembrane region" description="Helical" evidence="12">
    <location>
        <begin position="34"/>
        <end position="54"/>
    </location>
</feature>
<name>A0A0R2JM51_9LACO</name>
<feature type="active site" evidence="12">
    <location>
        <position position="226"/>
    </location>
</feature>
<evidence type="ECO:0000259" key="14">
    <source>
        <dbReference type="PROSITE" id="PS50035"/>
    </source>
</evidence>
<dbReference type="CDD" id="cd09110">
    <property type="entry name" value="PLDc_CLS_1"/>
    <property type="match status" value="1"/>
</dbReference>
<comment type="function">
    <text evidence="12">Catalyzes the reversible phosphatidyl group transfer from one phosphatidylglycerol molecule to another to form cardiolipin (CL) (diphosphatidylglycerol) and glycerol.</text>
</comment>
<keyword evidence="6" id="KW-0677">Repeat</keyword>
<feature type="domain" description="PLD phosphodiesterase" evidence="14">
    <location>
        <begin position="219"/>
        <end position="246"/>
    </location>
</feature>
<keyword evidence="10 12" id="KW-0594">Phospholipid biosynthesis</keyword>
<dbReference type="OrthoDB" id="9762009at2"/>
<evidence type="ECO:0000256" key="1">
    <source>
        <dbReference type="ARBA" id="ARBA00004651"/>
    </source>
</evidence>
<dbReference type="CDD" id="cd09112">
    <property type="entry name" value="PLDc_CLS_2"/>
    <property type="match status" value="1"/>
</dbReference>
<dbReference type="NCBIfam" id="TIGR04265">
    <property type="entry name" value="bac_cardiolipin"/>
    <property type="match status" value="1"/>
</dbReference>
<dbReference type="SUPFAM" id="SSF56024">
    <property type="entry name" value="Phospholipase D/nuclease"/>
    <property type="match status" value="2"/>
</dbReference>
<comment type="catalytic activity">
    <reaction evidence="12">
        <text>2 a 1,2-diacyl-sn-glycero-3-phospho-(1'-sn-glycerol) = a cardiolipin + glycerol</text>
        <dbReference type="Rhea" id="RHEA:31451"/>
        <dbReference type="ChEBI" id="CHEBI:17754"/>
        <dbReference type="ChEBI" id="CHEBI:62237"/>
        <dbReference type="ChEBI" id="CHEBI:64716"/>
    </reaction>
</comment>
<comment type="caution">
    <text evidence="15">The sequence shown here is derived from an EMBL/GenBank/DDBJ whole genome shotgun (WGS) entry which is preliminary data.</text>
</comment>
<evidence type="ECO:0000256" key="12">
    <source>
        <dbReference type="HAMAP-Rule" id="MF_01916"/>
    </source>
</evidence>
<feature type="active site" evidence="12">
    <location>
        <position position="224"/>
    </location>
</feature>
<keyword evidence="3 12" id="KW-0444">Lipid biosynthesis</keyword>
<keyword evidence="2 12" id="KW-1003">Cell membrane</keyword>
<sequence>MEIILTIILAIIIINAVAAIITVFRQPRNIAATWAWLLVLIFIPVLGFLFYAFFGRRLPKSSLLRLSGSSKKQVTAEINRQKSLLGHFDEKADPNNKLVNESAGLVEMFMNSDTAPLLGHNEVETYTGGDTFIKQLFEDFRNAKSSINIEFYTFYADKIGHQALDVLVEKAKQGVDVRVIYDAWGSMGTNEKFFKPLIDAGGRAFPFLHNKFNVLDMRVNFRDHHKLVTIDGKYGYIGGLNIGDQYMGWVPKFGNWRDCMIRIHGDGVYGLQSRFLLDWNGTDIKSRIDPNDPKESAKYYPPIKTDGNAIMQIVSSGPDSPMEQIKMGYIKLIEMATKSLKITTPYLIPDQSVLDAIKVAVNSGVDVEIVTPDMPDHPFVYRATQYYTQQLTELGVKVYAYNNGFMHAKTIVVDDKLVSVGSANFDYRSFGLNFECNAFVYDKGLANKMEEIFQQNIEDSTLQTKEIFADQSAWLNFKQHFSRLLSPLL</sequence>
<dbReference type="Gene3D" id="3.30.870.10">
    <property type="entry name" value="Endonuclease Chain A"/>
    <property type="match status" value="2"/>
</dbReference>
<keyword evidence="16" id="KW-1185">Reference proteome</keyword>
<dbReference type="InterPro" id="IPR022924">
    <property type="entry name" value="Cardiolipin_synthase"/>
</dbReference>
<dbReference type="HAMAP" id="MF_01916">
    <property type="entry name" value="Cardiolipin_synth_Cls"/>
    <property type="match status" value="1"/>
</dbReference>
<proteinExistence type="inferred from homology"/>
<feature type="active site" evidence="12">
    <location>
        <position position="414"/>
    </location>
</feature>
<evidence type="ECO:0000256" key="3">
    <source>
        <dbReference type="ARBA" id="ARBA00022516"/>
    </source>
</evidence>
<evidence type="ECO:0000256" key="8">
    <source>
        <dbReference type="ARBA" id="ARBA00023098"/>
    </source>
</evidence>
<feature type="domain" description="PLD phosphodiesterase" evidence="14">
    <location>
        <begin position="402"/>
        <end position="429"/>
    </location>
</feature>
<gene>
    <name evidence="15" type="ORF">IV52_GL001376</name>
</gene>
<evidence type="ECO:0000256" key="2">
    <source>
        <dbReference type="ARBA" id="ARBA00022475"/>
    </source>
</evidence>
<evidence type="ECO:0000256" key="7">
    <source>
        <dbReference type="ARBA" id="ARBA00022989"/>
    </source>
</evidence>
<keyword evidence="7 12" id="KW-1133">Transmembrane helix</keyword>
<dbReference type="PANTHER" id="PTHR21248">
    <property type="entry name" value="CARDIOLIPIN SYNTHASE"/>
    <property type="match status" value="1"/>
</dbReference>
<dbReference type="EC" id="2.7.8.-" evidence="12 13"/>
<dbReference type="InterPro" id="IPR001736">
    <property type="entry name" value="PLipase_D/transphosphatidylase"/>
</dbReference>
<evidence type="ECO:0000313" key="16">
    <source>
        <dbReference type="Proteomes" id="UP000051565"/>
    </source>
</evidence>
<dbReference type="GO" id="GO:0032049">
    <property type="term" value="P:cardiolipin biosynthetic process"/>
    <property type="evidence" value="ECO:0007669"/>
    <property type="project" value="UniProtKB-UniRule"/>
</dbReference>
<dbReference type="STRING" id="53444.AYR59_01655"/>
<feature type="active site" evidence="12">
    <location>
        <position position="231"/>
    </location>
</feature>
<dbReference type="InterPro" id="IPR025202">
    <property type="entry name" value="PLD-like_dom"/>
</dbReference>
<dbReference type="PATRIC" id="fig|1122148.6.peg.1414"/>
<keyword evidence="11 12" id="KW-1208">Phospholipid metabolism</keyword>
<feature type="active site" evidence="12">
    <location>
        <position position="409"/>
    </location>
</feature>
<feature type="active site" evidence="12">
    <location>
        <position position="407"/>
    </location>
</feature>
<keyword evidence="8 12" id="KW-0443">Lipid metabolism</keyword>
<evidence type="ECO:0000313" key="15">
    <source>
        <dbReference type="EMBL" id="KRN78242.1"/>
    </source>
</evidence>
<dbReference type="InterPro" id="IPR030874">
    <property type="entry name" value="Cardiolipin_synth_Firmi"/>
</dbReference>